<organism evidence="1 2">
    <name type="scientific">Panagrolaimus sp. ES5</name>
    <dbReference type="NCBI Taxonomy" id="591445"/>
    <lineage>
        <taxon>Eukaryota</taxon>
        <taxon>Metazoa</taxon>
        <taxon>Ecdysozoa</taxon>
        <taxon>Nematoda</taxon>
        <taxon>Chromadorea</taxon>
        <taxon>Rhabditida</taxon>
        <taxon>Tylenchina</taxon>
        <taxon>Panagrolaimomorpha</taxon>
        <taxon>Panagrolaimoidea</taxon>
        <taxon>Panagrolaimidae</taxon>
        <taxon>Panagrolaimus</taxon>
    </lineage>
</organism>
<protein>
    <submittedName>
        <fullName evidence="2">Uncharacterized protein</fullName>
    </submittedName>
</protein>
<evidence type="ECO:0000313" key="1">
    <source>
        <dbReference type="Proteomes" id="UP000887579"/>
    </source>
</evidence>
<proteinExistence type="predicted"/>
<dbReference type="WBParaSite" id="ES5_v2.g14919.t1">
    <property type="protein sequence ID" value="ES5_v2.g14919.t1"/>
    <property type="gene ID" value="ES5_v2.g14919"/>
</dbReference>
<evidence type="ECO:0000313" key="2">
    <source>
        <dbReference type="WBParaSite" id="ES5_v2.g14919.t1"/>
    </source>
</evidence>
<reference evidence="2" key="1">
    <citation type="submission" date="2022-11" db="UniProtKB">
        <authorList>
            <consortium name="WormBaseParasite"/>
        </authorList>
    </citation>
    <scope>IDENTIFICATION</scope>
</reference>
<name>A0AC34FCT2_9BILA</name>
<sequence>MNQTNGNPFATQSLTSLSQHNPSKRARPQDIPANISYPNVTAFANDLLKSKEKQLQMLHDKVQKLEQEKKLYHNVMPGEYIPTTTNVYSGENISSGESLYVNSVVITNIDEQIDELNAADLDKNQIVQLAKEIELSVTVESVTRVGKVQKKEYIKFFIKQNQIYFHDTLTQASSPMHLDDPVNDEAAYYYNITYSFRAPRQRTTTLTTNQSSMEV</sequence>
<accession>A0AC34FCT2</accession>
<dbReference type="Proteomes" id="UP000887579">
    <property type="component" value="Unplaced"/>
</dbReference>